<evidence type="ECO:0000256" key="1">
    <source>
        <dbReference type="SAM" id="MobiDB-lite"/>
    </source>
</evidence>
<dbReference type="Proteomes" id="UP000016922">
    <property type="component" value="Unassembled WGS sequence"/>
</dbReference>
<feature type="region of interest" description="Disordered" evidence="1">
    <location>
        <begin position="187"/>
        <end position="218"/>
    </location>
</feature>
<dbReference type="GeneID" id="19463965"/>
<feature type="compositionally biased region" description="Polar residues" evidence="1">
    <location>
        <begin position="197"/>
        <end position="206"/>
    </location>
</feature>
<name>S3CSR4_GLAL2</name>
<keyword evidence="3" id="KW-1185">Reference proteome</keyword>
<evidence type="ECO:0000313" key="3">
    <source>
        <dbReference type="Proteomes" id="UP000016922"/>
    </source>
</evidence>
<dbReference type="HOGENOM" id="CLU_1266993_0_0_1"/>
<dbReference type="KEGG" id="glz:GLAREA_04910"/>
<sequence>MALIKETLKIVLLRKTLVGRRNRRALRGHKLPRLKSLVPRRPRQRKRYATGRILNTRTIPAGSMGDKVAVGGFGKASGHGLCTQNLATCIGIVIQGNAPPTNPHANTRWLLHLVLEDQWAPFAAPVRAEGLLNMQGWISVPMTTAIGTQISVRDTTVLTSIQQDQDFSTKRIRTTKAAVVSLTGRSCKVKSHPMNPPTSMQISSDGEVSAAGGTGGFV</sequence>
<gene>
    <name evidence="2" type="ORF">GLAREA_04910</name>
</gene>
<dbReference type="RefSeq" id="XP_008085478.1">
    <property type="nucleotide sequence ID" value="XM_008087287.1"/>
</dbReference>
<accession>S3CSR4</accession>
<dbReference type="EMBL" id="KE145369">
    <property type="protein sequence ID" value="EPE28119.1"/>
    <property type="molecule type" value="Genomic_DNA"/>
</dbReference>
<evidence type="ECO:0000313" key="2">
    <source>
        <dbReference type="EMBL" id="EPE28119.1"/>
    </source>
</evidence>
<reference evidence="2 3" key="1">
    <citation type="journal article" date="2013" name="BMC Genomics">
        <title>Genomics-driven discovery of the pneumocandin biosynthetic gene cluster in the fungus Glarea lozoyensis.</title>
        <authorList>
            <person name="Chen L."/>
            <person name="Yue Q."/>
            <person name="Zhang X."/>
            <person name="Xiang M."/>
            <person name="Wang C."/>
            <person name="Li S."/>
            <person name="Che Y."/>
            <person name="Ortiz-Lopez F.J."/>
            <person name="Bills G.F."/>
            <person name="Liu X."/>
            <person name="An Z."/>
        </authorList>
    </citation>
    <scope>NUCLEOTIDE SEQUENCE [LARGE SCALE GENOMIC DNA]</scope>
    <source>
        <strain evidence="3">ATCC 20868 / MF5171</strain>
    </source>
</reference>
<protein>
    <submittedName>
        <fullName evidence="2">Uncharacterized protein</fullName>
    </submittedName>
</protein>
<proteinExistence type="predicted"/>
<dbReference type="OrthoDB" id="5389061at2759"/>
<organism evidence="2 3">
    <name type="scientific">Glarea lozoyensis (strain ATCC 20868 / MF5171)</name>
    <dbReference type="NCBI Taxonomy" id="1116229"/>
    <lineage>
        <taxon>Eukaryota</taxon>
        <taxon>Fungi</taxon>
        <taxon>Dikarya</taxon>
        <taxon>Ascomycota</taxon>
        <taxon>Pezizomycotina</taxon>
        <taxon>Leotiomycetes</taxon>
        <taxon>Helotiales</taxon>
        <taxon>Helotiaceae</taxon>
        <taxon>Glarea</taxon>
    </lineage>
</organism>
<dbReference type="AlphaFoldDB" id="S3CSR4"/>